<evidence type="ECO:0000313" key="2">
    <source>
        <dbReference type="EMBL" id="KAL1507921.1"/>
    </source>
</evidence>
<evidence type="ECO:0000313" key="3">
    <source>
        <dbReference type="Proteomes" id="UP001515480"/>
    </source>
</evidence>
<dbReference type="InterPro" id="IPR029063">
    <property type="entry name" value="SAM-dependent_MTases_sf"/>
</dbReference>
<comment type="caution">
    <text evidence="2">The sequence shown here is derived from an EMBL/GenBank/DDBJ whole genome shotgun (WGS) entry which is preliminary data.</text>
</comment>
<dbReference type="AlphaFoldDB" id="A0AB34IXQ9"/>
<accession>A0AB34IXQ9</accession>
<dbReference type="PANTHER" id="PTHR40036">
    <property type="entry name" value="MACROCIN O-METHYLTRANSFERASE"/>
    <property type="match status" value="1"/>
</dbReference>
<dbReference type="PANTHER" id="PTHR40036:SF1">
    <property type="entry name" value="MACROCIN O-METHYLTRANSFERASE"/>
    <property type="match status" value="1"/>
</dbReference>
<dbReference type="SUPFAM" id="SSF53335">
    <property type="entry name" value="S-adenosyl-L-methionine-dependent methyltransferases"/>
    <property type="match status" value="1"/>
</dbReference>
<keyword evidence="1" id="KW-0732">Signal</keyword>
<feature type="chain" id="PRO_5044255918" evidence="1">
    <location>
        <begin position="21"/>
        <end position="251"/>
    </location>
</feature>
<dbReference type="EMBL" id="JBGBPQ010000017">
    <property type="protein sequence ID" value="KAL1507921.1"/>
    <property type="molecule type" value="Genomic_DNA"/>
</dbReference>
<dbReference type="Gene3D" id="3.40.50.150">
    <property type="entry name" value="Vaccinia Virus protein VP39"/>
    <property type="match status" value="1"/>
</dbReference>
<evidence type="ECO:0000256" key="1">
    <source>
        <dbReference type="SAM" id="SignalP"/>
    </source>
</evidence>
<sequence>MRLNALAVLWVASAWTPAEACCKREFLERHSISTTLAVSAVNRSKREGILAQLAAAWSHVPPHMHSALHLEFGVRDGGSTRFLANLTGPAVRWDAFDSFEGLPESGGPALRGWRKGSFSRHGKLPEVPAHVRLHKGWFNETVPPFLDAELAADPRRAIAYMNMDADLYSSTKTIFDAVFSRCMHRRGTVITFDELFGTAAILEHEWRALMEAQKEHGFTFHFISYFITTASPFVRAAIQLDECGTRCASTC</sequence>
<reference evidence="2 3" key="1">
    <citation type="journal article" date="2024" name="Science">
        <title>Giant polyketide synthase enzymes in the biosynthesis of giant marine polyether toxins.</title>
        <authorList>
            <person name="Fallon T.R."/>
            <person name="Shende V.V."/>
            <person name="Wierzbicki I.H."/>
            <person name="Pendleton A.L."/>
            <person name="Watervoot N.F."/>
            <person name="Auber R.P."/>
            <person name="Gonzalez D.J."/>
            <person name="Wisecaver J.H."/>
            <person name="Moore B.S."/>
        </authorList>
    </citation>
    <scope>NUCLEOTIDE SEQUENCE [LARGE SCALE GENOMIC DNA]</scope>
    <source>
        <strain evidence="2 3">12B1</strain>
    </source>
</reference>
<name>A0AB34IXQ9_PRYPA</name>
<feature type="signal peptide" evidence="1">
    <location>
        <begin position="1"/>
        <end position="20"/>
    </location>
</feature>
<keyword evidence="3" id="KW-1185">Reference proteome</keyword>
<dbReference type="InterPro" id="IPR008884">
    <property type="entry name" value="TylF_MeTrfase"/>
</dbReference>
<organism evidence="2 3">
    <name type="scientific">Prymnesium parvum</name>
    <name type="common">Toxic golden alga</name>
    <dbReference type="NCBI Taxonomy" id="97485"/>
    <lineage>
        <taxon>Eukaryota</taxon>
        <taxon>Haptista</taxon>
        <taxon>Haptophyta</taxon>
        <taxon>Prymnesiophyceae</taxon>
        <taxon>Prymnesiales</taxon>
        <taxon>Prymnesiaceae</taxon>
        <taxon>Prymnesium</taxon>
    </lineage>
</organism>
<proteinExistence type="predicted"/>
<dbReference type="Pfam" id="PF13578">
    <property type="entry name" value="Methyltransf_24"/>
    <property type="match status" value="1"/>
</dbReference>
<dbReference type="Proteomes" id="UP001515480">
    <property type="component" value="Unassembled WGS sequence"/>
</dbReference>
<gene>
    <name evidence="2" type="ORF">AB1Y20_007526</name>
</gene>
<protein>
    <submittedName>
        <fullName evidence="2">Uncharacterized protein</fullName>
    </submittedName>
</protein>